<dbReference type="InterPro" id="IPR002020">
    <property type="entry name" value="Citrate_synthase"/>
</dbReference>
<evidence type="ECO:0000256" key="2">
    <source>
        <dbReference type="ARBA" id="ARBA00012972"/>
    </source>
</evidence>
<evidence type="ECO:0000259" key="5">
    <source>
        <dbReference type="Pfam" id="PF12728"/>
    </source>
</evidence>
<dbReference type="Proteomes" id="UP000003704">
    <property type="component" value="Unassembled WGS sequence"/>
</dbReference>
<feature type="transmembrane region" description="Helical" evidence="4">
    <location>
        <begin position="6"/>
        <end position="27"/>
    </location>
</feature>
<dbReference type="STRING" id="1172194.WQQ_09350"/>
<dbReference type="GO" id="GO:0036440">
    <property type="term" value="F:citrate synthase activity"/>
    <property type="evidence" value="ECO:0007669"/>
    <property type="project" value="UniProtKB-EC"/>
</dbReference>
<dbReference type="Gene3D" id="1.10.230.10">
    <property type="entry name" value="Cytochrome P450-Terp, domain 2"/>
    <property type="match status" value="1"/>
</dbReference>
<evidence type="ECO:0000313" key="7">
    <source>
        <dbReference type="Proteomes" id="UP000003704"/>
    </source>
</evidence>
<evidence type="ECO:0000256" key="4">
    <source>
        <dbReference type="SAM" id="Phobius"/>
    </source>
</evidence>
<proteinExistence type="predicted"/>
<dbReference type="InterPro" id="IPR041657">
    <property type="entry name" value="HTH_17"/>
</dbReference>
<dbReference type="Pfam" id="PF00285">
    <property type="entry name" value="Citrate_synt"/>
    <property type="match status" value="1"/>
</dbReference>
<accession>I8TA86</accession>
<reference evidence="6 7" key="1">
    <citation type="journal article" date="2012" name="J. Bacteriol.">
        <title>Genome Sequence of n-Alkane-Degrading Hydrocarboniphaga effusa Strain AP103T (ATCC BAA-332T).</title>
        <authorList>
            <person name="Chang H.K."/>
            <person name="Zylstra G.J."/>
            <person name="Chae J.C."/>
        </authorList>
    </citation>
    <scope>NUCLEOTIDE SEQUENCE [LARGE SCALE GENOMIC DNA]</scope>
    <source>
        <strain evidence="6 7">AP103</strain>
    </source>
</reference>
<dbReference type="SUPFAM" id="SSF46955">
    <property type="entry name" value="Putative DNA-binding domain"/>
    <property type="match status" value="1"/>
</dbReference>
<comment type="pathway">
    <text evidence="1">Carbohydrate metabolism; tricarboxylic acid cycle; isocitrate from oxaloacetate: step 1/2.</text>
</comment>
<dbReference type="Gene3D" id="1.10.580.10">
    <property type="entry name" value="Citrate Synthase, domain 1"/>
    <property type="match status" value="1"/>
</dbReference>
<dbReference type="InterPro" id="IPR009061">
    <property type="entry name" value="DNA-bd_dom_put_sf"/>
</dbReference>
<keyword evidence="7" id="KW-1185">Reference proteome</keyword>
<dbReference type="InterPro" id="IPR016142">
    <property type="entry name" value="Citrate_synth-like_lrg_a-sub"/>
</dbReference>
<feature type="region of interest" description="Disordered" evidence="3">
    <location>
        <begin position="374"/>
        <end position="395"/>
    </location>
</feature>
<evidence type="ECO:0000256" key="3">
    <source>
        <dbReference type="SAM" id="MobiDB-lite"/>
    </source>
</evidence>
<dbReference type="GO" id="GO:0006099">
    <property type="term" value="P:tricarboxylic acid cycle"/>
    <property type="evidence" value="ECO:0007669"/>
    <property type="project" value="UniProtKB-UniPathway"/>
</dbReference>
<dbReference type="OrthoDB" id="9800864at2"/>
<name>I8TA86_9GAMM</name>
<evidence type="ECO:0000313" key="6">
    <source>
        <dbReference type="EMBL" id="EIT70798.1"/>
    </source>
</evidence>
<dbReference type="EMBL" id="AKGD01000001">
    <property type="protein sequence ID" value="EIT70798.1"/>
    <property type="molecule type" value="Genomic_DNA"/>
</dbReference>
<dbReference type="EC" id="2.3.3.16" evidence="2"/>
<sequence>MSNDLYLSASEAAAMLGVSPATLYAYVSRKKLRSFQTPDSRSSRYWRADVIALATKGGTRTDSGAEARQTAITLLTEDGTYYRGQSVIGLAETESLESVAGLLWQADPAEIFSGRLPKPAPHQKKILASLSSALPMDRALALLPLLERANPRAFDTSAAGFAQAGADAVRWLTALLFNRSEPSADPIHQVVASATTKSDAIADLVRRAMILVADQQFCDTTRAVRAAAITGVTAYGAVIVGMVAGGGQSIRFNRVDAVRRFIAEVASSNHPEEAVIGRIRLAEKIPGFEPLPNHQQGDARADALMSASKQVFKGEPEFERLMRALNLTTELTGRAPGVIIPLLFLGHMLGMRGNELAIGMIGRALGWIAHAQEEMRQSPRRSPQANYVGQLPRPG</sequence>
<dbReference type="UniPathway" id="UPA00223">
    <property type="reaction ID" value="UER00717"/>
</dbReference>
<keyword evidence="4" id="KW-1133">Transmembrane helix</keyword>
<keyword evidence="4" id="KW-0812">Transmembrane</keyword>
<protein>
    <recommendedName>
        <fullName evidence="2">citrate synthase (unknown stereospecificity)</fullName>
        <ecNumber evidence="2">2.3.3.16</ecNumber>
    </recommendedName>
</protein>
<dbReference type="SUPFAM" id="SSF48256">
    <property type="entry name" value="Citrate synthase"/>
    <property type="match status" value="1"/>
</dbReference>
<gene>
    <name evidence="6" type="ORF">WQQ_09350</name>
</gene>
<dbReference type="InterPro" id="IPR036969">
    <property type="entry name" value="Citrate_synthase_sf"/>
</dbReference>
<evidence type="ECO:0000256" key="1">
    <source>
        <dbReference type="ARBA" id="ARBA00004751"/>
    </source>
</evidence>
<keyword evidence="4" id="KW-0472">Membrane</keyword>
<dbReference type="AlphaFoldDB" id="I8TA86"/>
<organism evidence="6 7">
    <name type="scientific">Hydrocarboniphaga effusa AP103</name>
    <dbReference type="NCBI Taxonomy" id="1172194"/>
    <lineage>
        <taxon>Bacteria</taxon>
        <taxon>Pseudomonadati</taxon>
        <taxon>Pseudomonadota</taxon>
        <taxon>Gammaproteobacteria</taxon>
        <taxon>Nevskiales</taxon>
        <taxon>Nevskiaceae</taxon>
        <taxon>Hydrocarboniphaga</taxon>
    </lineage>
</organism>
<dbReference type="InterPro" id="IPR016143">
    <property type="entry name" value="Citrate_synth-like_sm_a-sub"/>
</dbReference>
<feature type="domain" description="Helix-turn-helix" evidence="5">
    <location>
        <begin position="6"/>
        <end position="54"/>
    </location>
</feature>
<dbReference type="RefSeq" id="WP_007183891.1">
    <property type="nucleotide sequence ID" value="NZ_AKGD01000001.1"/>
</dbReference>
<dbReference type="Pfam" id="PF12728">
    <property type="entry name" value="HTH_17"/>
    <property type="match status" value="1"/>
</dbReference>
<comment type="caution">
    <text evidence="6">The sequence shown here is derived from an EMBL/GenBank/DDBJ whole genome shotgun (WGS) entry which is preliminary data.</text>
</comment>